<feature type="domain" description="6-phosphogluconate dehydrogenase NADP-binding" evidence="4">
    <location>
        <begin position="4"/>
        <end position="162"/>
    </location>
</feature>
<dbReference type="InterPro" id="IPR008927">
    <property type="entry name" value="6-PGluconate_DH-like_C_sf"/>
</dbReference>
<dbReference type="Pfam" id="PF03446">
    <property type="entry name" value="NAD_binding_2"/>
    <property type="match status" value="1"/>
</dbReference>
<keyword evidence="3" id="KW-0520">NAD</keyword>
<dbReference type="Pfam" id="PF14833">
    <property type="entry name" value="NAD_binding_11"/>
    <property type="match status" value="1"/>
</dbReference>
<sequence>MRTTVGFIGIGIMGEPMARNLVDAGTDLLIWNRRPEKSAALLAAGARAAADAAEVFRSARVTIMMLANGDAIDSVLGRGTEEFAENVRDRVIVHMGTTPPEYSLGLETEILAAGGSYLEAPVSGSRKPAEAGELIGMLAGPDEVVAEVRPLLAPICRETVVCGAVPAALMMKLSVNIFLISTVTGLAESFHFAGQQGLDLQQLRGILDSGPMSSSVSRIKSEKLVESDFAAQAAIADVLKNNQFIASAARAAGIATPVLDACHALFAETDALGHGSADMAAVIRAIEARTSAARGPRRPVESIQPGQ</sequence>
<dbReference type="PANTHER" id="PTHR43580:SF2">
    <property type="entry name" value="CYTOKINE-LIKE NUCLEAR FACTOR N-PAC"/>
    <property type="match status" value="1"/>
</dbReference>
<evidence type="ECO:0000256" key="1">
    <source>
        <dbReference type="ARBA" id="ARBA00009080"/>
    </source>
</evidence>
<evidence type="ECO:0000259" key="5">
    <source>
        <dbReference type="Pfam" id="PF14833"/>
    </source>
</evidence>
<evidence type="ECO:0000313" key="6">
    <source>
        <dbReference type="EMBL" id="MDR6271041.1"/>
    </source>
</evidence>
<dbReference type="Proteomes" id="UP001185069">
    <property type="component" value="Unassembled WGS sequence"/>
</dbReference>
<feature type="domain" description="3-hydroxyisobutyrate dehydrogenase-like NAD-binding" evidence="5">
    <location>
        <begin position="170"/>
        <end position="285"/>
    </location>
</feature>
<dbReference type="PANTHER" id="PTHR43580">
    <property type="entry name" value="OXIDOREDUCTASE GLYR1-RELATED"/>
    <property type="match status" value="1"/>
</dbReference>
<dbReference type="EMBL" id="JAVDQF010000001">
    <property type="protein sequence ID" value="MDR6271041.1"/>
    <property type="molecule type" value="Genomic_DNA"/>
</dbReference>
<evidence type="ECO:0000259" key="4">
    <source>
        <dbReference type="Pfam" id="PF03446"/>
    </source>
</evidence>
<keyword evidence="2 6" id="KW-0560">Oxidoreductase</keyword>
<dbReference type="EC" id="1.1.1.31" evidence="6"/>
<dbReference type="RefSeq" id="WP_309800577.1">
    <property type="nucleotide sequence ID" value="NZ_BAAAHY010000006.1"/>
</dbReference>
<dbReference type="Gene3D" id="3.40.50.720">
    <property type="entry name" value="NAD(P)-binding Rossmann-like Domain"/>
    <property type="match status" value="1"/>
</dbReference>
<dbReference type="GO" id="GO:0008442">
    <property type="term" value="F:3-hydroxyisobutyrate dehydrogenase activity"/>
    <property type="evidence" value="ECO:0007669"/>
    <property type="project" value="UniProtKB-EC"/>
</dbReference>
<keyword evidence="7" id="KW-1185">Reference proteome</keyword>
<comment type="caution">
    <text evidence="6">The sequence shown here is derived from an EMBL/GenBank/DDBJ whole genome shotgun (WGS) entry which is preliminary data.</text>
</comment>
<proteinExistence type="inferred from homology"/>
<evidence type="ECO:0000256" key="2">
    <source>
        <dbReference type="ARBA" id="ARBA00023002"/>
    </source>
</evidence>
<gene>
    <name evidence="6" type="ORF">JOE69_003279</name>
</gene>
<reference evidence="6 7" key="1">
    <citation type="submission" date="2023-07" db="EMBL/GenBank/DDBJ databases">
        <title>Sequencing the genomes of 1000 actinobacteria strains.</title>
        <authorList>
            <person name="Klenk H.-P."/>
        </authorList>
    </citation>
    <scope>NUCLEOTIDE SEQUENCE [LARGE SCALE GENOMIC DNA]</scope>
    <source>
        <strain evidence="6 7">DSM 14555</strain>
    </source>
</reference>
<dbReference type="InterPro" id="IPR013328">
    <property type="entry name" value="6PGD_dom2"/>
</dbReference>
<evidence type="ECO:0000313" key="7">
    <source>
        <dbReference type="Proteomes" id="UP001185069"/>
    </source>
</evidence>
<dbReference type="Gene3D" id="1.10.1040.10">
    <property type="entry name" value="N-(1-d-carboxylethyl)-l-norvaline Dehydrogenase, domain 2"/>
    <property type="match status" value="1"/>
</dbReference>
<dbReference type="SUPFAM" id="SSF48179">
    <property type="entry name" value="6-phosphogluconate dehydrogenase C-terminal domain-like"/>
    <property type="match status" value="1"/>
</dbReference>
<name>A0ABU1JI24_9MICC</name>
<organism evidence="6 7">
    <name type="scientific">Arthrobacter russicus</name>
    <dbReference type="NCBI Taxonomy" id="172040"/>
    <lineage>
        <taxon>Bacteria</taxon>
        <taxon>Bacillati</taxon>
        <taxon>Actinomycetota</taxon>
        <taxon>Actinomycetes</taxon>
        <taxon>Micrococcales</taxon>
        <taxon>Micrococcaceae</taxon>
        <taxon>Arthrobacter</taxon>
    </lineage>
</organism>
<dbReference type="PIRSF" id="PIRSF000103">
    <property type="entry name" value="HIBADH"/>
    <property type="match status" value="1"/>
</dbReference>
<evidence type="ECO:0000256" key="3">
    <source>
        <dbReference type="ARBA" id="ARBA00023027"/>
    </source>
</evidence>
<dbReference type="InterPro" id="IPR029154">
    <property type="entry name" value="HIBADH-like_NADP-bd"/>
</dbReference>
<comment type="similarity">
    <text evidence="1">Belongs to the HIBADH-related family.</text>
</comment>
<dbReference type="InterPro" id="IPR051265">
    <property type="entry name" value="HIBADH-related_NP60_sf"/>
</dbReference>
<accession>A0ABU1JI24</accession>
<dbReference type="SUPFAM" id="SSF51735">
    <property type="entry name" value="NAD(P)-binding Rossmann-fold domains"/>
    <property type="match status" value="1"/>
</dbReference>
<dbReference type="InterPro" id="IPR015815">
    <property type="entry name" value="HIBADH-related"/>
</dbReference>
<dbReference type="InterPro" id="IPR006115">
    <property type="entry name" value="6PGDH_NADP-bd"/>
</dbReference>
<dbReference type="InterPro" id="IPR036291">
    <property type="entry name" value="NAD(P)-bd_dom_sf"/>
</dbReference>
<protein>
    <submittedName>
        <fullName evidence="6">3-hydroxyisobutyrate dehydrogenase</fullName>
        <ecNumber evidence="6">1.1.1.31</ecNumber>
    </submittedName>
</protein>